<dbReference type="SUPFAM" id="SSF50998">
    <property type="entry name" value="Quinoprotein alcohol dehydrogenase-like"/>
    <property type="match status" value="1"/>
</dbReference>
<reference evidence="2" key="1">
    <citation type="submission" date="2014-11" db="EMBL/GenBank/DDBJ databases">
        <authorList>
            <person name="Zhu J."/>
            <person name="Qi W."/>
            <person name="Song R."/>
        </authorList>
    </citation>
    <scope>NUCLEOTIDE SEQUENCE</scope>
</reference>
<evidence type="ECO:0000313" key="2">
    <source>
        <dbReference type="EMBL" id="ANV79036.1"/>
    </source>
</evidence>
<dbReference type="SMART" id="SM00564">
    <property type="entry name" value="PQQ"/>
    <property type="match status" value="3"/>
</dbReference>
<dbReference type="EMBL" id="KP211812">
    <property type="protein sequence ID" value="ANV79036.1"/>
    <property type="molecule type" value="Genomic_DNA"/>
</dbReference>
<evidence type="ECO:0000259" key="1">
    <source>
        <dbReference type="Pfam" id="PF13360"/>
    </source>
</evidence>
<name>A0A1B1T9T2_9ARCH</name>
<reference evidence="2" key="2">
    <citation type="journal article" date="2015" name="ISME J.">
        <title>A new class of marine Euryarchaeota group II from the Mediterranean deep chlorophyll maximum.</title>
        <authorList>
            <person name="Martin-Cuadrado A.B."/>
            <person name="Garcia-Heredia I."/>
            <person name="Molto A.G."/>
            <person name="Lopez-Ubeda R."/>
            <person name="Kimes N."/>
            <person name="Lopez-Garcia P."/>
            <person name="Moreira D."/>
            <person name="Rodriguez-Valera F."/>
        </authorList>
    </citation>
    <scope>NUCLEOTIDE SEQUENCE</scope>
</reference>
<dbReference type="InterPro" id="IPR011047">
    <property type="entry name" value="Quinoprotein_ADH-like_sf"/>
</dbReference>
<dbReference type="AlphaFoldDB" id="A0A1B1T9T2"/>
<dbReference type="InterPro" id="IPR015943">
    <property type="entry name" value="WD40/YVTN_repeat-like_dom_sf"/>
</dbReference>
<accession>A0A1B1T9T2</accession>
<sequence length="354" mass="39640">MNMQIRPIEDLASFVRDLGSECTTLNMGDNFLLAGSKIGRITLWDTNTGQEKWTTEVEGPISDLGIDERIYLTASAELHAIDKENGAIEWSVDIGGSSDMIGINGEKIFVTSSLYEIEVQDYTETTFFIFDKSGELITSIDFEEKPWFMGKQNHKIILGIGRPRCGILTVDGEYNISHSKTDGDSPVNMGIKTNKGFLLGHSNGSITEIIDSGRKSIQCGNDSITAMSSAGFSWQVGDKNGNIFSSDGWRKKLGNRINSIVEAKHHIWVSVTSEKNTVYLLDKKDGGIKHQFSHNNKIQLMELEDDNLAISDEEGKIMFFDMKTLDKRIKTVVEVSKDSERRNLLKKRLRALRE</sequence>
<dbReference type="InterPro" id="IPR002372">
    <property type="entry name" value="PQQ_rpt_dom"/>
</dbReference>
<dbReference type="Pfam" id="PF13360">
    <property type="entry name" value="PQQ_2"/>
    <property type="match status" value="1"/>
</dbReference>
<dbReference type="InterPro" id="IPR018391">
    <property type="entry name" value="PQQ_b-propeller_rpt"/>
</dbReference>
<organism evidence="2">
    <name type="scientific">uncultured Poseidoniia archaeon</name>
    <dbReference type="NCBI Taxonomy" id="1697135"/>
    <lineage>
        <taxon>Archaea</taxon>
        <taxon>Methanobacteriati</taxon>
        <taxon>Thermoplasmatota</taxon>
        <taxon>Candidatus Poseidoniia</taxon>
        <taxon>environmental samples</taxon>
    </lineage>
</organism>
<feature type="domain" description="Pyrrolo-quinoline quinone repeat" evidence="1">
    <location>
        <begin position="28"/>
        <end position="91"/>
    </location>
</feature>
<dbReference type="Gene3D" id="2.130.10.10">
    <property type="entry name" value="YVTN repeat-like/Quinoprotein amine dehydrogenase"/>
    <property type="match status" value="1"/>
</dbReference>
<proteinExistence type="predicted"/>
<protein>
    <recommendedName>
        <fullName evidence="1">Pyrrolo-quinoline quinone repeat domain-containing protein</fullName>
    </recommendedName>
</protein>